<keyword evidence="2 5" id="KW-0547">Nucleotide-binding</keyword>
<evidence type="ECO:0000256" key="2">
    <source>
        <dbReference type="ARBA" id="ARBA00022741"/>
    </source>
</evidence>
<dbReference type="InterPro" id="IPR015943">
    <property type="entry name" value="WD40/YVTN_repeat-like_dom_sf"/>
</dbReference>
<dbReference type="Pfam" id="PF13360">
    <property type="entry name" value="PQQ_2"/>
    <property type="match status" value="1"/>
</dbReference>
<evidence type="ECO:0000313" key="7">
    <source>
        <dbReference type="EMBL" id="WUQ11810.1"/>
    </source>
</evidence>
<feature type="binding site" evidence="5">
    <location>
        <position position="50"/>
    </location>
    <ligand>
        <name>ATP</name>
        <dbReference type="ChEBI" id="CHEBI:30616"/>
    </ligand>
</feature>
<dbReference type="PROSITE" id="PS00107">
    <property type="entry name" value="PROTEIN_KINASE_ATP"/>
    <property type="match status" value="1"/>
</dbReference>
<evidence type="ECO:0000256" key="4">
    <source>
        <dbReference type="ARBA" id="ARBA00022840"/>
    </source>
</evidence>
<dbReference type="InterPro" id="IPR017441">
    <property type="entry name" value="Protein_kinase_ATP_BS"/>
</dbReference>
<keyword evidence="1" id="KW-0808">Transferase</keyword>
<keyword evidence="8" id="KW-1185">Reference proteome</keyword>
<gene>
    <name evidence="7" type="ORF">OG517_10400</name>
</gene>
<dbReference type="PANTHER" id="PTHR43289:SF34">
    <property type="entry name" value="SERINE_THREONINE-PROTEIN KINASE YBDM-RELATED"/>
    <property type="match status" value="1"/>
</dbReference>
<dbReference type="InterPro" id="IPR018391">
    <property type="entry name" value="PQQ_b-propeller_rpt"/>
</dbReference>
<evidence type="ECO:0000259" key="6">
    <source>
        <dbReference type="PROSITE" id="PS50011"/>
    </source>
</evidence>
<protein>
    <submittedName>
        <fullName evidence="7">Serine/threonine-protein kinase</fullName>
    </submittedName>
</protein>
<dbReference type="PROSITE" id="PS00108">
    <property type="entry name" value="PROTEIN_KINASE_ST"/>
    <property type="match status" value="1"/>
</dbReference>
<dbReference type="Gene3D" id="2.130.10.10">
    <property type="entry name" value="YVTN repeat-like/Quinoprotein amine dehydrogenase"/>
    <property type="match status" value="1"/>
</dbReference>
<keyword evidence="3 7" id="KW-0418">Kinase</keyword>
<dbReference type="PROSITE" id="PS50011">
    <property type="entry name" value="PROTEIN_KINASE_DOM"/>
    <property type="match status" value="1"/>
</dbReference>
<reference evidence="7" key="1">
    <citation type="submission" date="2022-10" db="EMBL/GenBank/DDBJ databases">
        <title>The complete genomes of actinobacterial strains from the NBC collection.</title>
        <authorList>
            <person name="Joergensen T.S."/>
            <person name="Alvarez Arevalo M."/>
            <person name="Sterndorff E.B."/>
            <person name="Faurdal D."/>
            <person name="Vuksanovic O."/>
            <person name="Mourched A.-S."/>
            <person name="Charusanti P."/>
            <person name="Shaw S."/>
            <person name="Blin K."/>
            <person name="Weber T."/>
        </authorList>
    </citation>
    <scope>NUCLEOTIDE SEQUENCE</scope>
    <source>
        <strain evidence="7">NBC_00248</strain>
    </source>
</reference>
<dbReference type="CDD" id="cd14014">
    <property type="entry name" value="STKc_PknB_like"/>
    <property type="match status" value="1"/>
</dbReference>
<name>A0ABZ1T7G7_STRVG</name>
<sequence>MNRKQHHMEPLGAGDPIRLGPYRVLGVLGEGGMGKVYFGREDGGRTAAVKVLLPELAHDPHLVQRFLREARTAQAVTGDGVARVLNARIDAHDGRPWIATEFLSGPTLDDAVRRYGPFGADGVRALAASLAATLRDIHAAGLVHRDLKPANIVLTSGGPRVIDFGIARPEHGLTLTTTGQVPVTPGYGAPEQVLGQRVGPAADVFSLGAVLAYAATGQRTFDGTHVAAVQYEVVHGEPRLDSVPPELRQLIAPCLSKDPAHRPTPEQIAGAFAPPPGADRIWRTGELSEDIERRGAEADRQATVVGQGSGAGPSRRRLLRTALVAGGVVAASGGATGAWWLLREEPRKIPAAGLAQKAEPLPLTAGSHGTAPGELWGPLPVAAKAVDGVVTDPLPVLDVVVFAAAGGGLAARLTTDGKEKWRLPDVRPAAGLVGLPDNRFVTAGSGGALLGFEASTSRQEWSVADADTGRILAADESAVYLVTRGGKLRAVDTAGRKVRWTVPLAAAAGAAPGPRAAVGSGRLVVFGADGDVIAVDTASGATVWRLGGQARSALRPLVMKDRVYLGGRKLTAVDIRTGASVWKDEETEATEAPQQGVGGWGPAASWREQVFAMDGAELCQVYTGTGGARPMDRSPNGPAPHNPPHLEARTLWVVQGDGRGVSAHSSVSGRRYWTWSAESRGPWGMSGAGNRVFLVNDGKLTALPTIE</sequence>
<evidence type="ECO:0000256" key="1">
    <source>
        <dbReference type="ARBA" id="ARBA00022679"/>
    </source>
</evidence>
<accession>A0ABZ1T7G7</accession>
<dbReference type="InterPro" id="IPR011009">
    <property type="entry name" value="Kinase-like_dom_sf"/>
</dbReference>
<dbReference type="SUPFAM" id="SSF56112">
    <property type="entry name" value="Protein kinase-like (PK-like)"/>
    <property type="match status" value="1"/>
</dbReference>
<dbReference type="SMART" id="SM00220">
    <property type="entry name" value="S_TKc"/>
    <property type="match status" value="1"/>
</dbReference>
<dbReference type="InterPro" id="IPR002372">
    <property type="entry name" value="PQQ_rpt_dom"/>
</dbReference>
<organism evidence="7 8">
    <name type="scientific">Streptomyces virginiae</name>
    <name type="common">Streptomyces cinnamonensis</name>
    <dbReference type="NCBI Taxonomy" id="1961"/>
    <lineage>
        <taxon>Bacteria</taxon>
        <taxon>Bacillati</taxon>
        <taxon>Actinomycetota</taxon>
        <taxon>Actinomycetes</taxon>
        <taxon>Kitasatosporales</taxon>
        <taxon>Streptomycetaceae</taxon>
        <taxon>Streptomyces</taxon>
    </lineage>
</organism>
<keyword evidence="4 5" id="KW-0067">ATP-binding</keyword>
<evidence type="ECO:0000256" key="5">
    <source>
        <dbReference type="PROSITE-ProRule" id="PRU10141"/>
    </source>
</evidence>
<dbReference type="Proteomes" id="UP001432039">
    <property type="component" value="Chromosome"/>
</dbReference>
<dbReference type="Gene3D" id="1.10.510.10">
    <property type="entry name" value="Transferase(Phosphotransferase) domain 1"/>
    <property type="match status" value="1"/>
</dbReference>
<evidence type="ECO:0000256" key="3">
    <source>
        <dbReference type="ARBA" id="ARBA00022777"/>
    </source>
</evidence>
<dbReference type="Gene3D" id="3.30.200.20">
    <property type="entry name" value="Phosphorylase Kinase, domain 1"/>
    <property type="match status" value="1"/>
</dbReference>
<dbReference type="EMBL" id="CP108090">
    <property type="protein sequence ID" value="WUQ11810.1"/>
    <property type="molecule type" value="Genomic_DNA"/>
</dbReference>
<feature type="domain" description="Protein kinase" evidence="6">
    <location>
        <begin position="22"/>
        <end position="273"/>
    </location>
</feature>
<dbReference type="SUPFAM" id="SSF50998">
    <property type="entry name" value="Quinoprotein alcohol dehydrogenase-like"/>
    <property type="match status" value="2"/>
</dbReference>
<dbReference type="InterPro" id="IPR011047">
    <property type="entry name" value="Quinoprotein_ADH-like_sf"/>
</dbReference>
<evidence type="ECO:0000313" key="8">
    <source>
        <dbReference type="Proteomes" id="UP001432039"/>
    </source>
</evidence>
<dbReference type="SMART" id="SM00564">
    <property type="entry name" value="PQQ"/>
    <property type="match status" value="4"/>
</dbReference>
<dbReference type="RefSeq" id="WP_328961236.1">
    <property type="nucleotide sequence ID" value="NZ_CP108090.1"/>
</dbReference>
<proteinExistence type="predicted"/>
<dbReference type="PANTHER" id="PTHR43289">
    <property type="entry name" value="MITOGEN-ACTIVATED PROTEIN KINASE KINASE KINASE 20-RELATED"/>
    <property type="match status" value="1"/>
</dbReference>
<dbReference type="GO" id="GO:0016301">
    <property type="term" value="F:kinase activity"/>
    <property type="evidence" value="ECO:0007669"/>
    <property type="project" value="UniProtKB-KW"/>
</dbReference>
<dbReference type="InterPro" id="IPR000719">
    <property type="entry name" value="Prot_kinase_dom"/>
</dbReference>
<dbReference type="Pfam" id="PF00069">
    <property type="entry name" value="Pkinase"/>
    <property type="match status" value="1"/>
</dbReference>
<dbReference type="InterPro" id="IPR008271">
    <property type="entry name" value="Ser/Thr_kinase_AS"/>
</dbReference>